<keyword evidence="8" id="KW-0539">Nucleus</keyword>
<dbReference type="GO" id="GO:0051287">
    <property type="term" value="F:NAD binding"/>
    <property type="evidence" value="ECO:0007669"/>
    <property type="project" value="TreeGrafter"/>
</dbReference>
<name>A0A7I8W1Y6_9ANNE</name>
<evidence type="ECO:0000256" key="9">
    <source>
        <dbReference type="ARBA" id="ARBA00057091"/>
    </source>
</evidence>
<dbReference type="AlphaFoldDB" id="A0A7I8W1Y6"/>
<protein>
    <recommendedName>
        <fullName evidence="10">Nucleoside diphosphate-linked moiety X motif 6</fullName>
    </recommendedName>
</protein>
<evidence type="ECO:0000313" key="14">
    <source>
        <dbReference type="Proteomes" id="UP000549394"/>
    </source>
</evidence>
<dbReference type="Proteomes" id="UP000549394">
    <property type="component" value="Unassembled WGS sequence"/>
</dbReference>
<evidence type="ECO:0000256" key="5">
    <source>
        <dbReference type="ARBA" id="ARBA00022490"/>
    </source>
</evidence>
<keyword evidence="6 11" id="KW-0378">Hydrolase</keyword>
<dbReference type="CDD" id="cd04670">
    <property type="entry name" value="NUDIX_ASFGF2_Nudt6"/>
    <property type="match status" value="1"/>
</dbReference>
<dbReference type="InterPro" id="IPR040618">
    <property type="entry name" value="Pre-Nudix"/>
</dbReference>
<dbReference type="PROSITE" id="PS51462">
    <property type="entry name" value="NUDIX"/>
    <property type="match status" value="1"/>
</dbReference>
<dbReference type="FunFam" id="3.90.79.10:FF:000027">
    <property type="entry name" value="nucleoside diphosphate-linked moiety X motif 6"/>
    <property type="match status" value="1"/>
</dbReference>
<keyword evidence="7" id="KW-0496">Mitochondrion</keyword>
<sequence length="292" mass="33201">MSRFTTFSQLCKFAKRQYCSDSQNHLINECFKQGRIDKYKAVTVNLSPLPEDTSRNSFKKILSRYVEDYSRAGIIACWMSLPISKSFLIPPAAELGFEFHHAEKNNATLIKTLSTSSSIPLFASHQVGVAGCVVNDESKEILFVKDKHRPETHSFSRWKLPGGLADLGEDIADAAVREVYEETNIQAKFQGILSFRQHHSFPGAWGRSDLYFICHLKPITTDIQHCTREIQDCKWITLEEIKNDQHISPVTRAVIAMVDEGLSTNWRKVNWESKVMPSVYPGQTYTLFSSVC</sequence>
<dbReference type="GO" id="GO:0005634">
    <property type="term" value="C:nucleus"/>
    <property type="evidence" value="ECO:0007669"/>
    <property type="project" value="UniProtKB-SubCell"/>
</dbReference>
<evidence type="ECO:0000256" key="7">
    <source>
        <dbReference type="ARBA" id="ARBA00023128"/>
    </source>
</evidence>
<dbReference type="InterPro" id="IPR020084">
    <property type="entry name" value="NUDIX_hydrolase_CS"/>
</dbReference>
<evidence type="ECO:0000259" key="12">
    <source>
        <dbReference type="PROSITE" id="PS51462"/>
    </source>
</evidence>
<dbReference type="SUPFAM" id="SSF55811">
    <property type="entry name" value="Nudix"/>
    <property type="match status" value="1"/>
</dbReference>
<evidence type="ECO:0000256" key="6">
    <source>
        <dbReference type="ARBA" id="ARBA00022801"/>
    </source>
</evidence>
<keyword evidence="14" id="KW-1185">Reference proteome</keyword>
<evidence type="ECO:0000256" key="8">
    <source>
        <dbReference type="ARBA" id="ARBA00023242"/>
    </source>
</evidence>
<dbReference type="Gene3D" id="3.40.630.30">
    <property type="match status" value="1"/>
</dbReference>
<dbReference type="PRINTS" id="PR00502">
    <property type="entry name" value="NUDIXFAMILY"/>
</dbReference>
<dbReference type="PANTHER" id="PTHR13994:SF46">
    <property type="entry name" value="NUCLEOSIDE DIPHOSPHATE-LINKED MOIETY X MOTIF 6"/>
    <property type="match status" value="1"/>
</dbReference>
<dbReference type="Pfam" id="PF18290">
    <property type="entry name" value="Nudix_hydro"/>
    <property type="match status" value="1"/>
</dbReference>
<gene>
    <name evidence="13" type="ORF">DGYR_LOCUS10374</name>
</gene>
<organism evidence="13 14">
    <name type="scientific">Dimorphilus gyrociliatus</name>
    <dbReference type="NCBI Taxonomy" id="2664684"/>
    <lineage>
        <taxon>Eukaryota</taxon>
        <taxon>Metazoa</taxon>
        <taxon>Spiralia</taxon>
        <taxon>Lophotrochozoa</taxon>
        <taxon>Annelida</taxon>
        <taxon>Polychaeta</taxon>
        <taxon>Polychaeta incertae sedis</taxon>
        <taxon>Dinophilidae</taxon>
        <taxon>Dimorphilus</taxon>
    </lineage>
</organism>
<dbReference type="PRINTS" id="PR01356">
    <property type="entry name" value="GFGPROTEIN"/>
</dbReference>
<dbReference type="OrthoDB" id="447842at2759"/>
<evidence type="ECO:0000256" key="3">
    <source>
        <dbReference type="ARBA" id="ARBA00004496"/>
    </source>
</evidence>
<dbReference type="EMBL" id="CAJFCJ010000018">
    <property type="protein sequence ID" value="CAD5122575.1"/>
    <property type="molecule type" value="Genomic_DNA"/>
</dbReference>
<comment type="function">
    <text evidence="9">May contribute to the regulation of cell proliferation.</text>
</comment>
<dbReference type="GO" id="GO:0005739">
    <property type="term" value="C:mitochondrion"/>
    <property type="evidence" value="ECO:0007669"/>
    <property type="project" value="UniProtKB-SubCell"/>
</dbReference>
<evidence type="ECO:0000256" key="4">
    <source>
        <dbReference type="ARBA" id="ARBA00005582"/>
    </source>
</evidence>
<dbReference type="InterPro" id="IPR003293">
    <property type="entry name" value="Nudix_hydrolase6-like"/>
</dbReference>
<dbReference type="PANTHER" id="PTHR13994">
    <property type="entry name" value="NUDIX HYDROLASE RELATED"/>
    <property type="match status" value="1"/>
</dbReference>
<dbReference type="GO" id="GO:0035529">
    <property type="term" value="F:NADH pyrophosphatase activity"/>
    <property type="evidence" value="ECO:0007669"/>
    <property type="project" value="TreeGrafter"/>
</dbReference>
<comment type="subcellular location">
    <subcellularLocation>
        <location evidence="3">Cytoplasm</location>
    </subcellularLocation>
    <subcellularLocation>
        <location evidence="2">Mitochondrion</location>
    </subcellularLocation>
    <subcellularLocation>
        <location evidence="1">Nucleus</location>
    </subcellularLocation>
</comment>
<comment type="similarity">
    <text evidence="4 11">Belongs to the Nudix hydrolase family.</text>
</comment>
<dbReference type="GO" id="GO:0047631">
    <property type="term" value="F:ADP-ribose diphosphatase activity"/>
    <property type="evidence" value="ECO:0007669"/>
    <property type="project" value="TreeGrafter"/>
</dbReference>
<dbReference type="InterPro" id="IPR015797">
    <property type="entry name" value="NUDIX_hydrolase-like_dom_sf"/>
</dbReference>
<accession>A0A7I8W1Y6</accession>
<reference evidence="13 14" key="1">
    <citation type="submission" date="2020-08" db="EMBL/GenBank/DDBJ databases">
        <authorList>
            <person name="Hejnol A."/>
        </authorList>
    </citation>
    <scope>NUCLEOTIDE SEQUENCE [LARGE SCALE GENOMIC DNA]</scope>
</reference>
<keyword evidence="5" id="KW-0963">Cytoplasm</keyword>
<evidence type="ECO:0000256" key="11">
    <source>
        <dbReference type="RuleBase" id="RU003476"/>
    </source>
</evidence>
<dbReference type="PROSITE" id="PS00893">
    <property type="entry name" value="NUDIX_BOX"/>
    <property type="match status" value="1"/>
</dbReference>
<dbReference type="Gene3D" id="3.90.79.10">
    <property type="entry name" value="Nucleoside Triphosphate Pyrophosphohydrolase"/>
    <property type="match status" value="1"/>
</dbReference>
<evidence type="ECO:0000313" key="13">
    <source>
        <dbReference type="EMBL" id="CAD5122575.1"/>
    </source>
</evidence>
<feature type="domain" description="Nudix hydrolase" evidence="12">
    <location>
        <begin position="124"/>
        <end position="258"/>
    </location>
</feature>
<dbReference type="InterPro" id="IPR000086">
    <property type="entry name" value="NUDIX_hydrolase_dom"/>
</dbReference>
<evidence type="ECO:0000256" key="1">
    <source>
        <dbReference type="ARBA" id="ARBA00004123"/>
    </source>
</evidence>
<evidence type="ECO:0000256" key="10">
    <source>
        <dbReference type="ARBA" id="ARBA00068898"/>
    </source>
</evidence>
<evidence type="ECO:0000256" key="2">
    <source>
        <dbReference type="ARBA" id="ARBA00004173"/>
    </source>
</evidence>
<dbReference type="Pfam" id="PF00293">
    <property type="entry name" value="NUDIX"/>
    <property type="match status" value="1"/>
</dbReference>
<comment type="caution">
    <text evidence="13">The sequence shown here is derived from an EMBL/GenBank/DDBJ whole genome shotgun (WGS) entry which is preliminary data.</text>
</comment>
<dbReference type="InterPro" id="IPR020476">
    <property type="entry name" value="Nudix_hydrolase"/>
</dbReference>
<proteinExistence type="inferred from homology"/>